<protein>
    <submittedName>
        <fullName evidence="1">Uncharacterized protein</fullName>
    </submittedName>
</protein>
<keyword evidence="2" id="KW-1185">Reference proteome</keyword>
<dbReference type="Proteomes" id="UP000248132">
    <property type="component" value="Unassembled WGS sequence"/>
</dbReference>
<sequence length="140" mass="15584">MKFLNPLNKAMIKINKQADVVDAEAIKSNFEKSLTALLAQQNFASEFCKKLYAEINEFDSNLDTENEVAARLVSFGETVQFGIESIGFSDPSLIIFSGHTEDGTHIQLVQHVSQISVLLLAAKRPEPEKPKFPIGFRQVT</sequence>
<gene>
    <name evidence="1" type="ORF">LY28_01575</name>
</gene>
<accession>A0A318XQ31</accession>
<dbReference type="AlphaFoldDB" id="A0A318XQ31"/>
<comment type="caution">
    <text evidence="1">The sequence shown here is derived from an EMBL/GenBank/DDBJ whole genome shotgun (WGS) entry which is preliminary data.</text>
</comment>
<dbReference type="InterPro" id="IPR046171">
    <property type="entry name" value="DUF6173"/>
</dbReference>
<organism evidence="1 2">
    <name type="scientific">Ruminiclostridium sufflavum DSM 19573</name>
    <dbReference type="NCBI Taxonomy" id="1121337"/>
    <lineage>
        <taxon>Bacteria</taxon>
        <taxon>Bacillati</taxon>
        <taxon>Bacillota</taxon>
        <taxon>Clostridia</taxon>
        <taxon>Eubacteriales</taxon>
        <taxon>Oscillospiraceae</taxon>
        <taxon>Ruminiclostridium</taxon>
    </lineage>
</organism>
<proteinExistence type="predicted"/>
<dbReference type="Pfam" id="PF19670">
    <property type="entry name" value="DUF6173"/>
    <property type="match status" value="1"/>
</dbReference>
<reference evidence="1 2" key="1">
    <citation type="submission" date="2018-06" db="EMBL/GenBank/DDBJ databases">
        <title>Genomic Encyclopedia of Type Strains, Phase I: the one thousand microbial genomes (KMG-I) project.</title>
        <authorList>
            <person name="Kyrpides N."/>
        </authorList>
    </citation>
    <scope>NUCLEOTIDE SEQUENCE [LARGE SCALE GENOMIC DNA]</scope>
    <source>
        <strain evidence="1 2">DSM 19573</strain>
    </source>
</reference>
<evidence type="ECO:0000313" key="2">
    <source>
        <dbReference type="Proteomes" id="UP000248132"/>
    </source>
</evidence>
<dbReference type="EMBL" id="QKMR01000007">
    <property type="protein sequence ID" value="PYG88235.1"/>
    <property type="molecule type" value="Genomic_DNA"/>
</dbReference>
<evidence type="ECO:0000313" key="1">
    <source>
        <dbReference type="EMBL" id="PYG88235.1"/>
    </source>
</evidence>
<dbReference type="RefSeq" id="WP_207658065.1">
    <property type="nucleotide sequence ID" value="NZ_QKMR01000007.1"/>
</dbReference>
<name>A0A318XQ31_9FIRM</name>